<dbReference type="SUPFAM" id="SSF56219">
    <property type="entry name" value="DNase I-like"/>
    <property type="match status" value="1"/>
</dbReference>
<reference evidence="3" key="2">
    <citation type="submission" date="2019-09" db="UniProtKB">
        <authorList>
            <consortium name="WormBaseParasite"/>
        </authorList>
    </citation>
    <scope>IDENTIFICATION</scope>
</reference>
<dbReference type="EMBL" id="UZAH01037428">
    <property type="protein sequence ID" value="VDP49380.1"/>
    <property type="molecule type" value="Genomic_DNA"/>
</dbReference>
<dbReference type="Gene3D" id="3.60.10.10">
    <property type="entry name" value="Endonuclease/exonuclease/phosphatase"/>
    <property type="match status" value="1"/>
</dbReference>
<dbReference type="InterPro" id="IPR036691">
    <property type="entry name" value="Endo/exonu/phosph_ase_sf"/>
</dbReference>
<accession>A0A3P8E2G3</accession>
<dbReference type="OrthoDB" id="5862865at2759"/>
<proteinExistence type="predicted"/>
<evidence type="ECO:0000313" key="3">
    <source>
        <dbReference type="WBParaSite" id="HPBE_0002515701-mRNA-1"/>
    </source>
</evidence>
<dbReference type="AlphaFoldDB" id="A0A183GR37"/>
<sequence>MKIRVPHGNAQVTLFYSGGDKHTEGVGFALDEKATDCVLAFHPISSQLAELTLAGTVRTHIFSVYAPTEISPNGAKDDFYSNLQADIDLVPKTDVILLAGNFNAHVGRNRDGWKKVMSGCCRKWIADRE</sequence>
<gene>
    <name evidence="1" type="ORF">HPBE_LOCUS25156</name>
</gene>
<protein>
    <submittedName>
        <fullName evidence="3">Endo/exonuclease/phosphatase domain-containing protein</fullName>
    </submittedName>
</protein>
<keyword evidence="2" id="KW-1185">Reference proteome</keyword>
<evidence type="ECO:0000313" key="2">
    <source>
        <dbReference type="Proteomes" id="UP000050761"/>
    </source>
</evidence>
<accession>A0A183GR37</accession>
<evidence type="ECO:0000313" key="1">
    <source>
        <dbReference type="EMBL" id="VDP49380.1"/>
    </source>
</evidence>
<name>A0A183GR37_HELPZ</name>
<dbReference type="WBParaSite" id="HPBE_0002515701-mRNA-1">
    <property type="protein sequence ID" value="HPBE_0002515701-mRNA-1"/>
    <property type="gene ID" value="HPBE_0002515701"/>
</dbReference>
<dbReference type="Proteomes" id="UP000050761">
    <property type="component" value="Unassembled WGS sequence"/>
</dbReference>
<organism evidence="2 3">
    <name type="scientific">Heligmosomoides polygyrus</name>
    <name type="common">Parasitic roundworm</name>
    <dbReference type="NCBI Taxonomy" id="6339"/>
    <lineage>
        <taxon>Eukaryota</taxon>
        <taxon>Metazoa</taxon>
        <taxon>Ecdysozoa</taxon>
        <taxon>Nematoda</taxon>
        <taxon>Chromadorea</taxon>
        <taxon>Rhabditida</taxon>
        <taxon>Rhabditina</taxon>
        <taxon>Rhabditomorpha</taxon>
        <taxon>Strongyloidea</taxon>
        <taxon>Heligmosomidae</taxon>
        <taxon>Heligmosomoides</taxon>
    </lineage>
</organism>
<reference evidence="1 2" key="1">
    <citation type="submission" date="2018-11" db="EMBL/GenBank/DDBJ databases">
        <authorList>
            <consortium name="Pathogen Informatics"/>
        </authorList>
    </citation>
    <scope>NUCLEOTIDE SEQUENCE [LARGE SCALE GENOMIC DNA]</scope>
</reference>